<dbReference type="InterPro" id="IPR001701">
    <property type="entry name" value="Glyco_hydro_9"/>
</dbReference>
<evidence type="ECO:0000313" key="13">
    <source>
        <dbReference type="EMBL" id="ORX57949.1"/>
    </source>
</evidence>
<dbReference type="InterPro" id="IPR002883">
    <property type="entry name" value="CBM10/Dockerin_dom"/>
</dbReference>
<keyword evidence="14" id="KW-1185">Reference proteome</keyword>
<protein>
    <recommendedName>
        <fullName evidence="11">Endoglucanase</fullName>
        <ecNumber evidence="11">3.2.1.4</ecNumber>
    </recommendedName>
</protein>
<dbReference type="OrthoDB" id="10257085at2759"/>
<dbReference type="GO" id="GO:0008810">
    <property type="term" value="F:cellulase activity"/>
    <property type="evidence" value="ECO:0007669"/>
    <property type="project" value="UniProtKB-EC"/>
</dbReference>
<evidence type="ECO:0000256" key="9">
    <source>
        <dbReference type="ARBA" id="ARBA00023326"/>
    </source>
</evidence>
<reference evidence="13 14" key="1">
    <citation type="submission" date="2016-08" db="EMBL/GenBank/DDBJ databases">
        <title>Genomes of anaerobic fungi encode conserved fungal cellulosomes for biomass hydrolysis.</title>
        <authorList>
            <consortium name="DOE Joint Genome Institute"/>
            <person name="Haitjema C.H."/>
            <person name="Gilmore S.P."/>
            <person name="Henske J.K."/>
            <person name="Solomon K.V."/>
            <person name="De Groot R."/>
            <person name="Kuo A."/>
            <person name="Mondo S.J."/>
            <person name="Salamov A.A."/>
            <person name="Labutti K."/>
            <person name="Zhao Z."/>
            <person name="Chiniquy J."/>
            <person name="Barry K."/>
            <person name="Brewer H.M."/>
            <person name="Purvine S.O."/>
            <person name="Wright A.T."/>
            <person name="Boxma B."/>
            <person name="Van Alen T."/>
            <person name="Hackstein J.H."/>
            <person name="Baker S.E."/>
            <person name="Grigoriev I.V."/>
            <person name="O'Malley M.A."/>
        </authorList>
    </citation>
    <scope>NUCLEOTIDE SEQUENCE [LARGE SCALE GENOMIC DNA]</scope>
    <source>
        <strain evidence="14">finn</strain>
    </source>
</reference>
<feature type="active site" evidence="10">
    <location>
        <position position="442"/>
    </location>
</feature>
<organism evidence="13 14">
    <name type="scientific">Piromyces finnis</name>
    <dbReference type="NCBI Taxonomy" id="1754191"/>
    <lineage>
        <taxon>Eukaryota</taxon>
        <taxon>Fungi</taxon>
        <taxon>Fungi incertae sedis</taxon>
        <taxon>Chytridiomycota</taxon>
        <taxon>Chytridiomycota incertae sedis</taxon>
        <taxon>Neocallimastigomycetes</taxon>
        <taxon>Neocallimastigales</taxon>
        <taxon>Neocallimastigaceae</taxon>
        <taxon>Piromyces</taxon>
    </lineage>
</organism>
<evidence type="ECO:0000259" key="12">
    <source>
        <dbReference type="PROSITE" id="PS51763"/>
    </source>
</evidence>
<dbReference type="GO" id="GO:0030245">
    <property type="term" value="P:cellulose catabolic process"/>
    <property type="evidence" value="ECO:0007669"/>
    <property type="project" value="UniProtKB-KW"/>
</dbReference>
<accession>A0A1Y1VJR3</accession>
<dbReference type="Proteomes" id="UP000193719">
    <property type="component" value="Unassembled WGS sequence"/>
</dbReference>
<feature type="domain" description="CBM10" evidence="12">
    <location>
        <begin position="751"/>
        <end position="797"/>
    </location>
</feature>
<evidence type="ECO:0000313" key="14">
    <source>
        <dbReference type="Proteomes" id="UP000193719"/>
    </source>
</evidence>
<sequence>MKFQSIISTIAALAAPMAVVAKSQDYARHIELSLLFYEAQRSGKLPENNRIYWRFDSQLDAGADNGVDLTGGYYDAGDNVKFNFPAAAALTLLAWSGVEYADGYKKAGQWDYLLDAVRWGADYFMKCHTGKNELYFQVGNGDIDHSKLLKYWYPPEYTIYEHPSLKLTTGAPGSEVAGDTASFLAATYIIFKDIDPSYAKKCLQHSKEIYEFADTYRGDYSKSFGDYVNSFYKNWGTIYDELAFGALWLYRATNDESYLKKYKAIADASYDTRDENAYGNCKGPISWDDKRPGGYVLGAIVTGEEKYIEKALSYCDMVLTQPRTPGGLWYDSNLSKWGSNRYASNAASMVAMMADFLPKDDARRAKYVDFVKSQTDYILGDNPAGVNYVVGAEENSPKAVHHRAASGTYDSQDRNAKPNDHNVYTIWGALAGGPAKDDSYEDTRKNYEMNEVALDYNAAFQMNLAFLVKEGLSIPDPDSVKNHERSFPKKAETPDITVTPVKDHIKISSGSNMVCSSWCIEFTSEVDIGEVHHSVLYQTSPKYIICNERETNYLDGEGTPQDIQISDKVKMGNIEIDMDDVVVMCNGWHAPQRSQPNTYKPENGRRYQLINGGGPGNTIPLFEETECWPGFLCDASSSSNSTNPINPTNPTDSTNNDNDDCFALKLGFPCCNNNEIYYTDENGNWGLTNTTPVNWCGIGGTSKDSTEDQGSADQDSFGEYPYCSGCESNYQDADGEWYFVDNKWCKVNEKKCKANDNTNTCKPVMGYPCCTNPSTTVFYVDEDGNWGLENDNWCIMKN</sequence>
<evidence type="ECO:0000256" key="4">
    <source>
        <dbReference type="ARBA" id="ARBA00022737"/>
    </source>
</evidence>
<dbReference type="InterPro" id="IPR012341">
    <property type="entry name" value="6hp_glycosidase-like_sf"/>
</dbReference>
<reference evidence="13 14" key="2">
    <citation type="submission" date="2016-08" db="EMBL/GenBank/DDBJ databases">
        <title>Pervasive Adenine N6-methylation of Active Genes in Fungi.</title>
        <authorList>
            <consortium name="DOE Joint Genome Institute"/>
            <person name="Mondo S.J."/>
            <person name="Dannebaum R.O."/>
            <person name="Kuo R.C."/>
            <person name="Labutti K."/>
            <person name="Haridas S."/>
            <person name="Kuo A."/>
            <person name="Salamov A."/>
            <person name="Ahrendt S.R."/>
            <person name="Lipzen A."/>
            <person name="Sullivan W."/>
            <person name="Andreopoulos W.B."/>
            <person name="Clum A."/>
            <person name="Lindquist E."/>
            <person name="Daum C."/>
            <person name="Ramamoorthy G.K."/>
            <person name="Gryganskyi A."/>
            <person name="Culley D."/>
            <person name="Magnuson J.K."/>
            <person name="James T.Y."/>
            <person name="O'Malley M.A."/>
            <person name="Stajich J.E."/>
            <person name="Spatafora J.W."/>
            <person name="Visel A."/>
            <person name="Grigoriev I.V."/>
        </authorList>
    </citation>
    <scope>NUCLEOTIDE SEQUENCE [LARGE SCALE GENOMIC DNA]</scope>
    <source>
        <strain evidence="14">finn</strain>
    </source>
</reference>
<evidence type="ECO:0000256" key="2">
    <source>
        <dbReference type="ARBA" id="ARBA00007072"/>
    </source>
</evidence>
<evidence type="ECO:0000256" key="10">
    <source>
        <dbReference type="PROSITE-ProRule" id="PRU10060"/>
    </source>
</evidence>
<keyword evidence="4" id="KW-0677">Repeat</keyword>
<keyword evidence="9 10" id="KW-0624">Polysaccharide degradation</keyword>
<keyword evidence="3 11" id="KW-0732">Signal</keyword>
<keyword evidence="5 10" id="KW-0378">Hydrolase</keyword>
<dbReference type="InterPro" id="IPR009034">
    <property type="entry name" value="Dockerin_dom_fun_sf"/>
</dbReference>
<keyword evidence="7 10" id="KW-0119">Carbohydrate metabolism</keyword>
<keyword evidence="8 10" id="KW-0326">Glycosidase</keyword>
<evidence type="ECO:0000256" key="7">
    <source>
        <dbReference type="ARBA" id="ARBA00023277"/>
    </source>
</evidence>
<dbReference type="AlphaFoldDB" id="A0A1Y1VJR3"/>
<dbReference type="InterPro" id="IPR033126">
    <property type="entry name" value="Glyco_hydro_9_Asp/Glu_AS"/>
</dbReference>
<dbReference type="PROSITE" id="PS00698">
    <property type="entry name" value="GH9_3"/>
    <property type="match status" value="1"/>
</dbReference>
<comment type="catalytic activity">
    <reaction evidence="1 11">
        <text>Endohydrolysis of (1-&gt;4)-beta-D-glucosidic linkages in cellulose, lichenin and cereal beta-D-glucans.</text>
        <dbReference type="EC" id="3.2.1.4"/>
    </reaction>
</comment>
<feature type="active site" evidence="10">
    <location>
        <position position="451"/>
    </location>
</feature>
<proteinExistence type="inferred from homology"/>
<evidence type="ECO:0000256" key="8">
    <source>
        <dbReference type="ARBA" id="ARBA00023295"/>
    </source>
</evidence>
<name>A0A1Y1VJR3_9FUNG</name>
<comment type="similarity">
    <text evidence="2 10 11">Belongs to the glycosyl hydrolase 9 (cellulase E) family.</text>
</comment>
<evidence type="ECO:0000256" key="1">
    <source>
        <dbReference type="ARBA" id="ARBA00000966"/>
    </source>
</evidence>
<dbReference type="EC" id="3.2.1.4" evidence="11"/>
<comment type="caution">
    <text evidence="13">The sequence shown here is derived from an EMBL/GenBank/DDBJ whole genome shotgun (WGS) entry which is preliminary data.</text>
</comment>
<keyword evidence="6 11" id="KW-0136">Cellulose degradation</keyword>
<evidence type="ECO:0000256" key="6">
    <source>
        <dbReference type="ARBA" id="ARBA00023001"/>
    </source>
</evidence>
<dbReference type="SUPFAM" id="SSF64571">
    <property type="entry name" value="Cellulose docking domain, dockering"/>
    <property type="match status" value="3"/>
</dbReference>
<feature type="chain" id="PRO_5011829493" description="Endoglucanase" evidence="11">
    <location>
        <begin position="22"/>
        <end position="798"/>
    </location>
</feature>
<feature type="domain" description="CBM10" evidence="12">
    <location>
        <begin position="709"/>
        <end position="748"/>
    </location>
</feature>
<dbReference type="Pfam" id="PF00759">
    <property type="entry name" value="Glyco_hydro_9"/>
    <property type="match status" value="1"/>
</dbReference>
<dbReference type="STRING" id="1754191.A0A1Y1VJR3"/>
<dbReference type="Gene3D" id="1.50.10.10">
    <property type="match status" value="1"/>
</dbReference>
<dbReference type="EMBL" id="MCFH01000005">
    <property type="protein sequence ID" value="ORX57949.1"/>
    <property type="molecule type" value="Genomic_DNA"/>
</dbReference>
<feature type="signal peptide" evidence="11">
    <location>
        <begin position="1"/>
        <end position="21"/>
    </location>
</feature>
<dbReference type="InterPro" id="IPR008928">
    <property type="entry name" value="6-hairpin_glycosidase_sf"/>
</dbReference>
<gene>
    <name evidence="13" type="ORF">BCR36DRAFT_580498</name>
</gene>
<evidence type="ECO:0000256" key="3">
    <source>
        <dbReference type="ARBA" id="ARBA00022729"/>
    </source>
</evidence>
<dbReference type="SUPFAM" id="SSF48208">
    <property type="entry name" value="Six-hairpin glycosidases"/>
    <property type="match status" value="1"/>
</dbReference>
<dbReference type="Gene3D" id="3.90.1220.10">
    <property type="entry name" value="Cellulose docking domain, dockering"/>
    <property type="match status" value="3"/>
</dbReference>
<dbReference type="PANTHER" id="PTHR22298">
    <property type="entry name" value="ENDO-1,4-BETA-GLUCANASE"/>
    <property type="match status" value="1"/>
</dbReference>
<feature type="domain" description="CBM10" evidence="12">
    <location>
        <begin position="660"/>
        <end position="699"/>
    </location>
</feature>
<dbReference type="PROSITE" id="PS51763">
    <property type="entry name" value="CBM10"/>
    <property type="match status" value="3"/>
</dbReference>
<evidence type="ECO:0000256" key="11">
    <source>
        <dbReference type="RuleBase" id="RU361166"/>
    </source>
</evidence>
<evidence type="ECO:0000256" key="5">
    <source>
        <dbReference type="ARBA" id="ARBA00022801"/>
    </source>
</evidence>
<dbReference type="Pfam" id="PF02013">
    <property type="entry name" value="CBM_10"/>
    <property type="match status" value="3"/>
</dbReference>